<protein>
    <submittedName>
        <fullName evidence="1">Uncharacterized protein</fullName>
    </submittedName>
</protein>
<dbReference type="Pfam" id="PF24272">
    <property type="entry name" value="DUF7468"/>
    <property type="match status" value="1"/>
</dbReference>
<evidence type="ECO:0000313" key="1">
    <source>
        <dbReference type="EMBL" id="QIN96769.1"/>
    </source>
</evidence>
<evidence type="ECO:0000313" key="2">
    <source>
        <dbReference type="Proteomes" id="UP000502617"/>
    </source>
</evidence>
<dbReference type="PROSITE" id="PS00414">
    <property type="entry name" value="PROFILIN"/>
    <property type="match status" value="1"/>
</dbReference>
<keyword evidence="2" id="KW-1185">Reference proteome</keyword>
<dbReference type="GO" id="GO:0003779">
    <property type="term" value="F:actin binding"/>
    <property type="evidence" value="ECO:0007669"/>
    <property type="project" value="InterPro"/>
</dbReference>
<dbReference type="InterPro" id="IPR055891">
    <property type="entry name" value="DUF7468"/>
</dbReference>
<dbReference type="Proteomes" id="UP000502617">
    <property type="component" value="Segment"/>
</dbReference>
<name>A0A6G8R5T7_9CAUD</name>
<dbReference type="InterPro" id="IPR027310">
    <property type="entry name" value="Profilin_CS"/>
</dbReference>
<sequence>MTAWHQYGDYERFQIEQGRFGLFTSVTESGERMVSGLTYDVVLKATEVHQIANAPDYDGRFDLSKHSSFVGGKL</sequence>
<dbReference type="RefSeq" id="YP_010669149.1">
    <property type="nucleotide sequence ID" value="NC_070959.1"/>
</dbReference>
<dbReference type="KEGG" id="vg:77945303"/>
<dbReference type="GeneID" id="77945303"/>
<accession>A0A6G8R5T7</accession>
<organism evidence="1 2">
    <name type="scientific">Synechococcus phage S-N03</name>
    <dbReference type="NCBI Taxonomy" id="2718943"/>
    <lineage>
        <taxon>Viruses</taxon>
        <taxon>Duplodnaviria</taxon>
        <taxon>Heunggongvirae</taxon>
        <taxon>Uroviricota</taxon>
        <taxon>Caudoviricetes</taxon>
        <taxon>Pantevenvirales</taxon>
        <taxon>Kyanoviridae</taxon>
        <taxon>Huanghaivirus</taxon>
        <taxon>Huanghaivirus snothree</taxon>
    </lineage>
</organism>
<reference evidence="1 2" key="1">
    <citation type="submission" date="2020-03" db="EMBL/GenBank/DDBJ databases">
        <title>The Isolation and Genome Sequence of a Novel Cyanophage S-N03 from the Huanghai Sea, China.</title>
        <authorList>
            <person name="Jiang T."/>
        </authorList>
    </citation>
    <scope>NUCLEOTIDE SEQUENCE [LARGE SCALE GENOMIC DNA]</scope>
</reference>
<dbReference type="EMBL" id="MT162466">
    <property type="protein sequence ID" value="QIN96769.1"/>
    <property type="molecule type" value="Genomic_DNA"/>
</dbReference>
<proteinExistence type="predicted"/>